<dbReference type="Pfam" id="PF17231">
    <property type="entry name" value="DUF5305"/>
    <property type="match status" value="1"/>
</dbReference>
<protein>
    <recommendedName>
        <fullName evidence="5">DUF5305 domain-containing protein</fullName>
    </recommendedName>
</protein>
<proteinExistence type="predicted"/>
<evidence type="ECO:0000256" key="1">
    <source>
        <dbReference type="SAM" id="MobiDB-lite"/>
    </source>
</evidence>
<comment type="caution">
    <text evidence="3">The sequence shown here is derived from an EMBL/GenBank/DDBJ whole genome shotgun (WGS) entry which is preliminary data.</text>
</comment>
<keyword evidence="2" id="KW-1133">Transmembrane helix</keyword>
<reference evidence="3 4" key="1">
    <citation type="journal article" date="2014" name="PLoS Genet.">
        <title>Phylogenetically driven sequencing of extremely halophilic archaea reveals strategies for static and dynamic osmo-response.</title>
        <authorList>
            <person name="Becker E.A."/>
            <person name="Seitzer P.M."/>
            <person name="Tritt A."/>
            <person name="Larsen D."/>
            <person name="Krusor M."/>
            <person name="Yao A.I."/>
            <person name="Wu D."/>
            <person name="Madern D."/>
            <person name="Eisen J.A."/>
            <person name="Darling A.E."/>
            <person name="Facciotti M.T."/>
        </authorList>
    </citation>
    <scope>NUCLEOTIDE SEQUENCE [LARGE SCALE GENOMIC DNA]</scope>
    <source>
        <strain evidence="3 4">JCM 12255</strain>
    </source>
</reference>
<organism evidence="3 4">
    <name type="scientific">Natronolimnohabitans innermongolicus JCM 12255</name>
    <dbReference type="NCBI Taxonomy" id="1227499"/>
    <lineage>
        <taxon>Archaea</taxon>
        <taxon>Methanobacteriati</taxon>
        <taxon>Methanobacteriota</taxon>
        <taxon>Stenosarchaea group</taxon>
        <taxon>Halobacteria</taxon>
        <taxon>Halobacteriales</taxon>
        <taxon>Natrialbaceae</taxon>
        <taxon>Natronolimnohabitans</taxon>
    </lineage>
</organism>
<gene>
    <name evidence="3" type="ORF">C493_18546</name>
</gene>
<evidence type="ECO:0008006" key="5">
    <source>
        <dbReference type="Google" id="ProtNLM"/>
    </source>
</evidence>
<evidence type="ECO:0000313" key="4">
    <source>
        <dbReference type="Proteomes" id="UP000011602"/>
    </source>
</evidence>
<accession>L9WP99</accession>
<feature type="compositionally biased region" description="Polar residues" evidence="1">
    <location>
        <begin position="364"/>
        <end position="381"/>
    </location>
</feature>
<feature type="transmembrane region" description="Helical" evidence="2">
    <location>
        <begin position="33"/>
        <end position="53"/>
    </location>
</feature>
<name>L9WP99_9EURY</name>
<keyword evidence="4" id="KW-1185">Reference proteome</keyword>
<dbReference type="InterPro" id="IPR035185">
    <property type="entry name" value="DUF5305"/>
</dbReference>
<dbReference type="RefSeq" id="WP_007260967.1">
    <property type="nucleotide sequence ID" value="NZ_AOHZ01000084.1"/>
</dbReference>
<sequence>MSNSDDSNRDADELWTNETILRARVFLIDRRKLAVVVAVCLLCLGGWMMYAGYAASSEPTEQRTTEIWSMTGTVSHGATIAEPTTVYGDDDNAEVTDQPVYYRSISPTANGKVAVEYDAEQASDVELVIDLEVVTRAVDGGTVYWDVSEPLNRTERDDVEPGNTVAATFELNVSRIEERIDAIEEELDASPGDTETYVDATISLDGTIEGEQISTTRQQRIDLSVDESTYSFDDNGSFTEKETDTETVTTTESKRPIYTAGGPLLFMLGVVGCGVTLWTIRRPPSEIQHRWIDYRNAREEFDAVIVRANLPLVEDRVIIEVLSLEELATLAIDVNSTVLEEQDDNRYTVYHQHCTYVYEPPQEPWNQSNSDSDAVSNSETDTMLVEWDQHESDTDTMDEP</sequence>
<dbReference type="Proteomes" id="UP000011602">
    <property type="component" value="Unassembled WGS sequence"/>
</dbReference>
<dbReference type="eggNOG" id="arCOG04474">
    <property type="taxonomic scope" value="Archaea"/>
</dbReference>
<feature type="region of interest" description="Disordered" evidence="1">
    <location>
        <begin position="360"/>
        <end position="400"/>
    </location>
</feature>
<evidence type="ECO:0000313" key="3">
    <source>
        <dbReference type="EMBL" id="ELY51011.1"/>
    </source>
</evidence>
<keyword evidence="2" id="KW-0472">Membrane</keyword>
<keyword evidence="2" id="KW-0812">Transmembrane</keyword>
<dbReference type="STRING" id="1227499.C493_18546"/>
<dbReference type="EMBL" id="AOHZ01000084">
    <property type="protein sequence ID" value="ELY51011.1"/>
    <property type="molecule type" value="Genomic_DNA"/>
</dbReference>
<evidence type="ECO:0000256" key="2">
    <source>
        <dbReference type="SAM" id="Phobius"/>
    </source>
</evidence>
<dbReference type="AlphaFoldDB" id="L9WP99"/>
<dbReference type="OrthoDB" id="270764at2157"/>